<evidence type="ECO:0000313" key="8">
    <source>
        <dbReference type="EMBL" id="BBZ40161.1"/>
    </source>
</evidence>
<feature type="domain" description="HTH luxR-type" evidence="6">
    <location>
        <begin position="194"/>
        <end position="259"/>
    </location>
</feature>
<dbReference type="CDD" id="cd06170">
    <property type="entry name" value="LuxR_C_like"/>
    <property type="match status" value="1"/>
</dbReference>
<dbReference type="InterPro" id="IPR000792">
    <property type="entry name" value="Tscrpt_reg_LuxR_C"/>
</dbReference>
<dbReference type="PRINTS" id="PR00038">
    <property type="entry name" value="HTHLUXR"/>
</dbReference>
<dbReference type="EMBL" id="AP022613">
    <property type="protein sequence ID" value="BBZ40161.1"/>
    <property type="molecule type" value="Genomic_DNA"/>
</dbReference>
<dbReference type="InterPro" id="IPR039420">
    <property type="entry name" value="WalR-like"/>
</dbReference>
<dbReference type="InterPro" id="IPR001789">
    <property type="entry name" value="Sig_transdc_resp-reg_receiver"/>
</dbReference>
<gene>
    <name evidence="8" type="primary">narL</name>
    <name evidence="8" type="ORF">MCNS_32240</name>
</gene>
<dbReference type="GO" id="GO:0003677">
    <property type="term" value="F:DNA binding"/>
    <property type="evidence" value="ECO:0007669"/>
    <property type="project" value="UniProtKB-KW"/>
</dbReference>
<dbReference type="Proteomes" id="UP000467385">
    <property type="component" value="Chromosome"/>
</dbReference>
<protein>
    <submittedName>
        <fullName evidence="8">Putative transcriptional regulatory protein NarL</fullName>
    </submittedName>
</protein>
<dbReference type="PANTHER" id="PTHR43214:SF24">
    <property type="entry name" value="TRANSCRIPTIONAL REGULATORY PROTEIN NARL-RELATED"/>
    <property type="match status" value="1"/>
</dbReference>
<evidence type="ECO:0000313" key="9">
    <source>
        <dbReference type="Proteomes" id="UP000467385"/>
    </source>
</evidence>
<evidence type="ECO:0000256" key="2">
    <source>
        <dbReference type="ARBA" id="ARBA00023015"/>
    </source>
</evidence>
<dbReference type="InterPro" id="IPR011006">
    <property type="entry name" value="CheY-like_superfamily"/>
</dbReference>
<dbReference type="PANTHER" id="PTHR43214">
    <property type="entry name" value="TWO-COMPONENT RESPONSE REGULATOR"/>
    <property type="match status" value="1"/>
</dbReference>
<keyword evidence="1 5" id="KW-0597">Phosphoprotein</keyword>
<dbReference type="InterPro" id="IPR016032">
    <property type="entry name" value="Sig_transdc_resp-reg_C-effctor"/>
</dbReference>
<proteinExistence type="predicted"/>
<name>A0A7I7YH16_9MYCO</name>
<keyword evidence="3" id="KW-0238">DNA-binding</keyword>
<dbReference type="SMART" id="SM00421">
    <property type="entry name" value="HTH_LUXR"/>
    <property type="match status" value="1"/>
</dbReference>
<keyword evidence="2" id="KW-0805">Transcription regulation</keyword>
<keyword evidence="4" id="KW-0804">Transcription</keyword>
<dbReference type="SUPFAM" id="SSF52172">
    <property type="entry name" value="CheY-like"/>
    <property type="match status" value="1"/>
</dbReference>
<evidence type="ECO:0000256" key="4">
    <source>
        <dbReference type="ARBA" id="ARBA00023163"/>
    </source>
</evidence>
<dbReference type="AlphaFoldDB" id="A0A7I7YH16"/>
<dbReference type="Pfam" id="PF00196">
    <property type="entry name" value="GerE"/>
    <property type="match status" value="1"/>
</dbReference>
<feature type="modified residue" description="4-aspartylphosphate" evidence="5">
    <location>
        <position position="107"/>
    </location>
</feature>
<dbReference type="CDD" id="cd17535">
    <property type="entry name" value="REC_NarL-like"/>
    <property type="match status" value="1"/>
</dbReference>
<evidence type="ECO:0000259" key="7">
    <source>
        <dbReference type="PROSITE" id="PS50110"/>
    </source>
</evidence>
<dbReference type="GO" id="GO:0006355">
    <property type="term" value="P:regulation of DNA-templated transcription"/>
    <property type="evidence" value="ECO:0007669"/>
    <property type="project" value="InterPro"/>
</dbReference>
<evidence type="ECO:0000256" key="3">
    <source>
        <dbReference type="ARBA" id="ARBA00023125"/>
    </source>
</evidence>
<dbReference type="GO" id="GO:0000160">
    <property type="term" value="P:phosphorelay signal transduction system"/>
    <property type="evidence" value="ECO:0007669"/>
    <property type="project" value="InterPro"/>
</dbReference>
<accession>A0A7I7YH16</accession>
<dbReference type="SMART" id="SM00448">
    <property type="entry name" value="REC"/>
    <property type="match status" value="1"/>
</dbReference>
<dbReference type="PROSITE" id="PS50043">
    <property type="entry name" value="HTH_LUXR_2"/>
    <property type="match status" value="1"/>
</dbReference>
<evidence type="ECO:0000256" key="1">
    <source>
        <dbReference type="ARBA" id="ARBA00022553"/>
    </source>
</evidence>
<dbReference type="SUPFAM" id="SSF46894">
    <property type="entry name" value="C-terminal effector domain of the bipartite response regulators"/>
    <property type="match status" value="1"/>
</dbReference>
<dbReference type="InterPro" id="IPR058245">
    <property type="entry name" value="NreC/VraR/RcsB-like_REC"/>
</dbReference>
<feature type="domain" description="Response regulatory" evidence="7">
    <location>
        <begin position="56"/>
        <end position="172"/>
    </location>
</feature>
<keyword evidence="9" id="KW-1185">Reference proteome</keyword>
<dbReference type="PROSITE" id="PS50110">
    <property type="entry name" value="RESPONSE_REGULATORY"/>
    <property type="match status" value="1"/>
</dbReference>
<organism evidence="8 9">
    <name type="scientific">Mycobacterium conspicuum</name>
    <dbReference type="NCBI Taxonomy" id="44010"/>
    <lineage>
        <taxon>Bacteria</taxon>
        <taxon>Bacillati</taxon>
        <taxon>Actinomycetota</taxon>
        <taxon>Actinomycetes</taxon>
        <taxon>Mycobacteriales</taxon>
        <taxon>Mycobacteriaceae</taxon>
        <taxon>Mycobacterium</taxon>
    </lineage>
</organism>
<sequence length="262" mass="27727">MRLVPPADDYSGALRRCQSTDQVVHGMKCASPDWGKRPRSYATLFGVIDAATEKVRVVVGEDHPLFREGLVRALTSSGSVEVVAEADDGVTALALIKAHLPHVALLDYRMPGMDGATVAAAVRADDLPTRVLLLSAYDESAIVFQALAEGAAGFLPKESTKTEIVQGVLDCANGQDVVAPSLAAGLAAEIRRRSEAQAPVLTPREGQVLNFIAQGHSIPEIAAELFLAPSTVKTHVQRLYEKLGVGDRAAAVAAAMRRGLID</sequence>
<evidence type="ECO:0000259" key="6">
    <source>
        <dbReference type="PROSITE" id="PS50043"/>
    </source>
</evidence>
<evidence type="ECO:0000256" key="5">
    <source>
        <dbReference type="PROSITE-ProRule" id="PRU00169"/>
    </source>
</evidence>
<dbReference type="Gene3D" id="3.40.50.2300">
    <property type="match status" value="1"/>
</dbReference>
<dbReference type="Pfam" id="PF00072">
    <property type="entry name" value="Response_reg"/>
    <property type="match status" value="1"/>
</dbReference>
<reference evidence="8 9" key="1">
    <citation type="journal article" date="2019" name="Emerg. Microbes Infect.">
        <title>Comprehensive subspecies identification of 175 nontuberculous mycobacteria species based on 7547 genomic profiles.</title>
        <authorList>
            <person name="Matsumoto Y."/>
            <person name="Kinjo T."/>
            <person name="Motooka D."/>
            <person name="Nabeya D."/>
            <person name="Jung N."/>
            <person name="Uechi K."/>
            <person name="Horii T."/>
            <person name="Iida T."/>
            <person name="Fujita J."/>
            <person name="Nakamura S."/>
        </authorList>
    </citation>
    <scope>NUCLEOTIDE SEQUENCE [LARGE SCALE GENOMIC DNA]</scope>
    <source>
        <strain evidence="8 9">JCM 14738</strain>
    </source>
</reference>